<dbReference type="InterPro" id="IPR013783">
    <property type="entry name" value="Ig-like_fold"/>
</dbReference>
<dbReference type="InterPro" id="IPR029062">
    <property type="entry name" value="Class_I_gatase-like"/>
</dbReference>
<dbReference type="SUPFAM" id="SSF52317">
    <property type="entry name" value="Class I glutamine amidotransferase-like"/>
    <property type="match status" value="1"/>
</dbReference>
<reference evidence="3" key="1">
    <citation type="submission" date="2016-10" db="EMBL/GenBank/DDBJ databases">
        <authorList>
            <person name="Varghese N."/>
            <person name="Submissions S."/>
        </authorList>
    </citation>
    <scope>NUCLEOTIDE SEQUENCE [LARGE SCALE GENOMIC DNA]</scope>
    <source>
        <strain evidence="3">DSM 45789</strain>
    </source>
</reference>
<dbReference type="AlphaFoldDB" id="A0A1I6SDU2"/>
<accession>A0A1I6SDU2</accession>
<sequence>MRRVVTWFMIVALLFTFVPIANHVFAEGPNDPAPEIKAKVVNGNAGKKILFDNTHGQTSGAADWVIDGGFSDFANGLADDGFYVKELRKNSELTYDDLKSYDAFVIGEANVPYKVSEQDAMLQYVKNGGSIFFIGDHYNADRNKNRWDASEVFNGYRRGAFTDPTKGMSEEEKSSAAMKGVSGSDWLKDNFGVRFRYNALGDINADQVVSSDQTFGITEGVKSVAMHAGSTLAITDPEKAKGLVYLPETDAAWPYAVDQGVYAGGGVDEGPFAAIAKVGKGKAAFIGDSSPVEDATPKYLREETGAKKTTYDGFKEVSDGKFLVNLVNWLAKQEDYTRLSDVDQLELDKPTPLLDIENPATSTEPQAEPWAPPSEGYQWWNASTFKPGSYGSSKEAPVTATYDMVRQDVLPNKKEFKIRVVGDKMAANSTVTGFQLGIYQSGGQQVAKVQNEDGTWPSSYGYSEKFSLTANDKGHAAKELSISINPDVKGDASLRLRLNGSNLKTETVSIDDVEVKPLPEDGPSVPDKISIADAREKKADDIVTVEGTVTSKPGIFGGQAFYLQDDTAGIYIYQSEAGFDLGDQVKVSGKLTTYNNEKELTDIVQIKKTGTKDLPEPKVVQAITEGNQGQLVRLEGVTVQGIEKKGSSFEFNAVAGENTTRVRVDGRTGYTVDDFSKDYPEGSKIQLVGVASIFKDQFQLKPRSSMDFAKANVDKVAPVTESKLEGTKLSRGEFLEQATFALEASDDQSGVEKIEYRLGSEGSWTTYEKPLTLDQAKTYTVEYRAIDQAGNTEESKQTTIKVIAGTLTQLKQSIQASDIRFSSTKKLLLQQMNIVNGSLKKAEKAEDRGHEILADVYRFTGKTQLGIFQLTVKGLPSFLISDGDKSDLVKIAKVVEGTLQ</sequence>
<dbReference type="InterPro" id="IPR039975">
    <property type="entry name" value="IFT52"/>
</dbReference>
<protein>
    <recommendedName>
        <fullName evidence="4">Endonuclease</fullName>
    </recommendedName>
</protein>
<gene>
    <name evidence="2" type="ORF">SAMN05444972_1074</name>
</gene>
<feature type="chain" id="PRO_5009303983" description="Endonuclease" evidence="1">
    <location>
        <begin position="27"/>
        <end position="900"/>
    </location>
</feature>
<keyword evidence="3" id="KW-1185">Reference proteome</keyword>
<keyword evidence="1" id="KW-0732">Signal</keyword>
<organism evidence="2 3">
    <name type="scientific">Marininema halotolerans</name>
    <dbReference type="NCBI Taxonomy" id="1155944"/>
    <lineage>
        <taxon>Bacteria</taxon>
        <taxon>Bacillati</taxon>
        <taxon>Bacillota</taxon>
        <taxon>Bacilli</taxon>
        <taxon>Bacillales</taxon>
        <taxon>Thermoactinomycetaceae</taxon>
        <taxon>Marininema</taxon>
    </lineage>
</organism>
<dbReference type="EMBL" id="FPAA01000007">
    <property type="protein sequence ID" value="SFS75010.1"/>
    <property type="molecule type" value="Genomic_DNA"/>
</dbReference>
<proteinExistence type="predicted"/>
<evidence type="ECO:0008006" key="4">
    <source>
        <dbReference type="Google" id="ProtNLM"/>
    </source>
</evidence>
<evidence type="ECO:0000313" key="3">
    <source>
        <dbReference type="Proteomes" id="UP000198660"/>
    </source>
</evidence>
<dbReference type="PANTHER" id="PTHR12969">
    <property type="entry name" value="NGD5/OSM-6/IFT52"/>
    <property type="match status" value="1"/>
</dbReference>
<dbReference type="Gene3D" id="3.40.50.880">
    <property type="match status" value="1"/>
</dbReference>
<evidence type="ECO:0000256" key="1">
    <source>
        <dbReference type="SAM" id="SignalP"/>
    </source>
</evidence>
<dbReference type="Gene3D" id="2.60.40.10">
    <property type="entry name" value="Immunoglobulins"/>
    <property type="match status" value="1"/>
</dbReference>
<evidence type="ECO:0000313" key="2">
    <source>
        <dbReference type="EMBL" id="SFS75010.1"/>
    </source>
</evidence>
<dbReference type="PANTHER" id="PTHR12969:SF7">
    <property type="entry name" value="INTRAFLAGELLAR TRANSPORT PROTEIN 52 HOMOLOG"/>
    <property type="match status" value="1"/>
</dbReference>
<dbReference type="NCBIfam" id="NF047446">
    <property type="entry name" value="barrel_OmpL47"/>
    <property type="match status" value="1"/>
</dbReference>
<dbReference type="Proteomes" id="UP000198660">
    <property type="component" value="Unassembled WGS sequence"/>
</dbReference>
<dbReference type="CDD" id="cd04486">
    <property type="entry name" value="YhcR_OBF_like"/>
    <property type="match status" value="1"/>
</dbReference>
<dbReference type="InterPro" id="IPR058094">
    <property type="entry name" value="Ig-like_OmpL47-like"/>
</dbReference>
<name>A0A1I6SDU2_9BACL</name>
<feature type="signal peptide" evidence="1">
    <location>
        <begin position="1"/>
        <end position="26"/>
    </location>
</feature>